<dbReference type="EMBL" id="SJOL01004493">
    <property type="protein sequence ID" value="TGZ71557.1"/>
    <property type="molecule type" value="Genomic_DNA"/>
</dbReference>
<dbReference type="Proteomes" id="UP000308267">
    <property type="component" value="Unassembled WGS sequence"/>
</dbReference>
<proteinExistence type="predicted"/>
<reference evidence="1 2" key="1">
    <citation type="journal article" date="2019" name="BMC Genomics">
        <title>New insights from Opisthorchis felineus genome: update on genomics of the epidemiologically important liver flukes.</title>
        <authorList>
            <person name="Ershov N.I."/>
            <person name="Mordvinov V.A."/>
            <person name="Prokhortchouk E.B."/>
            <person name="Pakharukova M.Y."/>
            <person name="Gunbin K.V."/>
            <person name="Ustyantsev K."/>
            <person name="Genaev M.A."/>
            <person name="Blinov A.G."/>
            <person name="Mazur A."/>
            <person name="Boulygina E."/>
            <person name="Tsygankova S."/>
            <person name="Khrameeva E."/>
            <person name="Chekanov N."/>
            <person name="Fan G."/>
            <person name="Xiao A."/>
            <person name="Zhang H."/>
            <person name="Xu X."/>
            <person name="Yang H."/>
            <person name="Solovyev V."/>
            <person name="Lee S.M."/>
            <person name="Liu X."/>
            <person name="Afonnikov D.A."/>
            <person name="Skryabin K.G."/>
        </authorList>
    </citation>
    <scope>NUCLEOTIDE SEQUENCE [LARGE SCALE GENOMIC DNA]</scope>
    <source>
        <strain evidence="1">AK-0245</strain>
        <tissue evidence="1">Whole organism</tissue>
    </source>
</reference>
<evidence type="ECO:0000313" key="2">
    <source>
        <dbReference type="Proteomes" id="UP000308267"/>
    </source>
</evidence>
<organism evidence="1 2">
    <name type="scientific">Opisthorchis felineus</name>
    <dbReference type="NCBI Taxonomy" id="147828"/>
    <lineage>
        <taxon>Eukaryota</taxon>
        <taxon>Metazoa</taxon>
        <taxon>Spiralia</taxon>
        <taxon>Lophotrochozoa</taxon>
        <taxon>Platyhelminthes</taxon>
        <taxon>Trematoda</taxon>
        <taxon>Digenea</taxon>
        <taxon>Opisthorchiida</taxon>
        <taxon>Opisthorchiata</taxon>
        <taxon>Opisthorchiidae</taxon>
        <taxon>Opisthorchis</taxon>
    </lineage>
</organism>
<evidence type="ECO:0000313" key="1">
    <source>
        <dbReference type="EMBL" id="TGZ71557.1"/>
    </source>
</evidence>
<protein>
    <submittedName>
        <fullName evidence="1">Uncharacterized protein</fullName>
    </submittedName>
</protein>
<gene>
    <name evidence="1" type="ORF">CRM22_002567</name>
</gene>
<dbReference type="AlphaFoldDB" id="A0A4S2MBP3"/>
<name>A0A4S2MBP3_OPIFE</name>
<sequence>MLLNYPKMTKLWRHHMDKSNLGVKRWIHLRNASAFHSTQANYCEPGDWAEDNAILKRNCDICVFPCILLEWLRHLKLFHSSFFEVITTDDNSA</sequence>
<keyword evidence="2" id="KW-1185">Reference proteome</keyword>
<accession>A0A4S2MBP3</accession>
<comment type="caution">
    <text evidence="1">The sequence shown here is derived from an EMBL/GenBank/DDBJ whole genome shotgun (WGS) entry which is preliminary data.</text>
</comment>